<sequence length="44" mass="4800">MGDITYLKTGEGRPYLAIVIDLATRMVIGWQLAGHMHASLAATR</sequence>
<dbReference type="InterPro" id="IPR001584">
    <property type="entry name" value="Integrase_cat-core"/>
</dbReference>
<protein>
    <submittedName>
        <fullName evidence="2">Transposase family protein</fullName>
    </submittedName>
</protein>
<keyword evidence="3" id="KW-1185">Reference proteome</keyword>
<dbReference type="EMBL" id="VDFW01000036">
    <property type="protein sequence ID" value="TNC21199.1"/>
    <property type="molecule type" value="Genomic_DNA"/>
</dbReference>
<dbReference type="GO" id="GO:0015074">
    <property type="term" value="P:DNA integration"/>
    <property type="evidence" value="ECO:0007669"/>
    <property type="project" value="InterPro"/>
</dbReference>
<proteinExistence type="predicted"/>
<dbReference type="AlphaFoldDB" id="A0A5C4LWV5"/>
<feature type="domain" description="Integrase catalytic" evidence="1">
    <location>
        <begin position="2"/>
        <end position="41"/>
    </location>
</feature>
<dbReference type="Proteomes" id="UP000305546">
    <property type="component" value="Unassembled WGS sequence"/>
</dbReference>
<comment type="caution">
    <text evidence="2">The sequence shown here is derived from an EMBL/GenBank/DDBJ whole genome shotgun (WGS) entry which is preliminary data.</text>
</comment>
<dbReference type="InterPro" id="IPR036397">
    <property type="entry name" value="RNaseH_sf"/>
</dbReference>
<gene>
    <name evidence="2" type="ORF">FG385_28810</name>
</gene>
<evidence type="ECO:0000313" key="3">
    <source>
        <dbReference type="Proteomes" id="UP000305546"/>
    </source>
</evidence>
<dbReference type="Gene3D" id="3.30.420.10">
    <property type="entry name" value="Ribonuclease H-like superfamily/Ribonuclease H"/>
    <property type="match status" value="1"/>
</dbReference>
<dbReference type="SUPFAM" id="SSF53098">
    <property type="entry name" value="Ribonuclease H-like"/>
    <property type="match status" value="1"/>
</dbReference>
<dbReference type="InterPro" id="IPR012337">
    <property type="entry name" value="RNaseH-like_sf"/>
</dbReference>
<name>A0A5C4LWV5_9PSEU</name>
<reference evidence="2 3" key="1">
    <citation type="submission" date="2019-06" db="EMBL/GenBank/DDBJ databases">
        <title>Amycolatopsis alkalitolerans sp. nov., isolated from Gastrodia elata Blume.</title>
        <authorList>
            <person name="Narsing Rao M.P."/>
            <person name="Li W.J."/>
        </authorList>
    </citation>
    <scope>NUCLEOTIDE SEQUENCE [LARGE SCALE GENOMIC DNA]</scope>
    <source>
        <strain evidence="2 3">SYSUP0005</strain>
    </source>
</reference>
<accession>A0A5C4LWV5</accession>
<dbReference type="GO" id="GO:0003676">
    <property type="term" value="F:nucleic acid binding"/>
    <property type="evidence" value="ECO:0007669"/>
    <property type="project" value="InterPro"/>
</dbReference>
<dbReference type="Pfam" id="PF00665">
    <property type="entry name" value="rve"/>
    <property type="match status" value="1"/>
</dbReference>
<evidence type="ECO:0000313" key="2">
    <source>
        <dbReference type="EMBL" id="TNC21199.1"/>
    </source>
</evidence>
<organism evidence="2 3">
    <name type="scientific">Amycolatopsis alkalitolerans</name>
    <dbReference type="NCBI Taxonomy" id="2547244"/>
    <lineage>
        <taxon>Bacteria</taxon>
        <taxon>Bacillati</taxon>
        <taxon>Actinomycetota</taxon>
        <taxon>Actinomycetes</taxon>
        <taxon>Pseudonocardiales</taxon>
        <taxon>Pseudonocardiaceae</taxon>
        <taxon>Amycolatopsis</taxon>
    </lineage>
</organism>
<evidence type="ECO:0000259" key="1">
    <source>
        <dbReference type="Pfam" id="PF00665"/>
    </source>
</evidence>